<evidence type="ECO:0000256" key="1">
    <source>
        <dbReference type="SAM" id="MobiDB-lite"/>
    </source>
</evidence>
<dbReference type="EMBL" id="KZ670842">
    <property type="protein sequence ID" value="PPR82464.1"/>
    <property type="molecule type" value="Genomic_DNA"/>
</dbReference>
<dbReference type="Proteomes" id="UP000239757">
    <property type="component" value="Unassembled WGS sequence"/>
</dbReference>
<accession>A0A2P5VUG2</accession>
<organism evidence="2 3">
    <name type="scientific">Gossypium barbadense</name>
    <name type="common">Sea Island cotton</name>
    <name type="synonym">Hibiscus barbadensis</name>
    <dbReference type="NCBI Taxonomy" id="3634"/>
    <lineage>
        <taxon>Eukaryota</taxon>
        <taxon>Viridiplantae</taxon>
        <taxon>Streptophyta</taxon>
        <taxon>Embryophyta</taxon>
        <taxon>Tracheophyta</taxon>
        <taxon>Spermatophyta</taxon>
        <taxon>Magnoliopsida</taxon>
        <taxon>eudicotyledons</taxon>
        <taxon>Gunneridae</taxon>
        <taxon>Pentapetalae</taxon>
        <taxon>rosids</taxon>
        <taxon>malvids</taxon>
        <taxon>Malvales</taxon>
        <taxon>Malvaceae</taxon>
        <taxon>Malvoideae</taxon>
        <taxon>Gossypium</taxon>
    </lineage>
</organism>
<evidence type="ECO:0000313" key="2">
    <source>
        <dbReference type="EMBL" id="PPR82464.1"/>
    </source>
</evidence>
<dbReference type="OrthoDB" id="1432732at2759"/>
<reference evidence="2 3" key="1">
    <citation type="submission" date="2015-01" db="EMBL/GenBank/DDBJ databases">
        <title>Genome of allotetraploid Gossypium barbadense reveals genomic plasticity and fiber elongation in cotton evolution.</title>
        <authorList>
            <person name="Chen X."/>
            <person name="Liu X."/>
            <person name="Zhao B."/>
            <person name="Zheng H."/>
            <person name="Hu Y."/>
            <person name="Lu G."/>
            <person name="Yang C."/>
            <person name="Chen J."/>
            <person name="Shan C."/>
            <person name="Zhang L."/>
            <person name="Zhou Y."/>
            <person name="Wang L."/>
            <person name="Guo W."/>
            <person name="Bai Y."/>
            <person name="Ruan J."/>
            <person name="Shangguan X."/>
            <person name="Mao Y."/>
            <person name="Jiang J."/>
            <person name="Zhu Y."/>
            <person name="Lei J."/>
            <person name="Kang H."/>
            <person name="Chen S."/>
            <person name="He X."/>
            <person name="Wang R."/>
            <person name="Wang Y."/>
            <person name="Chen J."/>
            <person name="Wang L."/>
            <person name="Yu S."/>
            <person name="Wang B."/>
            <person name="Wei J."/>
            <person name="Song S."/>
            <person name="Lu X."/>
            <person name="Gao Z."/>
            <person name="Gu W."/>
            <person name="Deng X."/>
            <person name="Ma D."/>
            <person name="Wang S."/>
            <person name="Liang W."/>
            <person name="Fang L."/>
            <person name="Cai C."/>
            <person name="Zhu X."/>
            <person name="Zhou B."/>
            <person name="Zhang Y."/>
            <person name="Chen Z."/>
            <person name="Xu S."/>
            <person name="Zhu R."/>
            <person name="Wang S."/>
            <person name="Zhang T."/>
            <person name="Zhao G."/>
        </authorList>
    </citation>
    <scope>NUCLEOTIDE SEQUENCE [LARGE SCALE GENOMIC DNA]</scope>
    <source>
        <strain evidence="3">cv. Xinhai21</strain>
        <tissue evidence="2">Leaf</tissue>
    </source>
</reference>
<evidence type="ECO:0000313" key="3">
    <source>
        <dbReference type="Proteomes" id="UP000239757"/>
    </source>
</evidence>
<feature type="compositionally biased region" description="Basic and acidic residues" evidence="1">
    <location>
        <begin position="51"/>
        <end position="64"/>
    </location>
</feature>
<proteinExistence type="predicted"/>
<dbReference type="AlphaFoldDB" id="A0A2P5VUG2"/>
<name>A0A2P5VUG2_GOSBA</name>
<protein>
    <submittedName>
        <fullName evidence="2">Uncharacterized protein</fullName>
    </submittedName>
</protein>
<feature type="region of interest" description="Disordered" evidence="1">
    <location>
        <begin position="48"/>
        <end position="68"/>
    </location>
</feature>
<gene>
    <name evidence="2" type="ORF">GOBAR_AA38249</name>
</gene>
<sequence length="178" mass="20139">MVALYCETRSNQNAPIQLFAELASVEPIEDPTPLINIDLNVAPETDVVGDDVYHSSDPSDHEVDSGSDPDVVRRFQTLHYPCAHVVSSCTKVSLNVEQFIDEVYTLECTLRVWENEFPVLLDLSTWEVPPTTFELVPYKGLRRNLKGHPQSSRIHSEMDIREKSERKLCGICRSASHN</sequence>